<evidence type="ECO:0000256" key="1">
    <source>
        <dbReference type="SAM" id="MobiDB-lite"/>
    </source>
</evidence>
<dbReference type="RefSeq" id="WP_097401821.1">
    <property type="nucleotide sequence ID" value="NZ_NITV01000013.1"/>
</dbReference>
<comment type="caution">
    <text evidence="2">The sequence shown here is derived from an EMBL/GenBank/DDBJ whole genome shotgun (WGS) entry which is preliminary data.</text>
</comment>
<gene>
    <name evidence="2" type="ORF">BK796_20505</name>
</gene>
<keyword evidence="3" id="KW-1185">Reference proteome</keyword>
<reference evidence="2 3" key="1">
    <citation type="submission" date="2017-06" db="EMBL/GenBank/DDBJ databases">
        <title>Draft genome sequence of nitrogen-fixing Kosakonia pseudosacchari strain NN143 isolated from sugarcane roots.</title>
        <authorList>
            <person name="Li Y."/>
            <person name="Li S."/>
            <person name="Lin L."/>
            <person name="Wu X."/>
            <person name="Yang L."/>
            <person name="Li Y."/>
            <person name="An Q."/>
        </authorList>
    </citation>
    <scope>NUCLEOTIDE SEQUENCE [LARGE SCALE GENOMIC DNA]</scope>
    <source>
        <strain evidence="2 3">NN143</strain>
    </source>
</reference>
<dbReference type="Pfam" id="PF23840">
    <property type="entry name" value="Phage_tail_terminator"/>
    <property type="match status" value="1"/>
</dbReference>
<feature type="region of interest" description="Disordered" evidence="1">
    <location>
        <begin position="170"/>
        <end position="190"/>
    </location>
</feature>
<name>A0ABX4ILE7_9ENTR</name>
<evidence type="ECO:0000313" key="3">
    <source>
        <dbReference type="Proteomes" id="UP000219642"/>
    </source>
</evidence>
<dbReference type="EMBL" id="NITV01000013">
    <property type="protein sequence ID" value="PDO83358.1"/>
    <property type="molecule type" value="Genomic_DNA"/>
</dbReference>
<dbReference type="Proteomes" id="UP000219642">
    <property type="component" value="Unassembled WGS sequence"/>
</dbReference>
<dbReference type="InterPro" id="IPR056912">
    <property type="entry name" value="Phage_JBD30_tail_term-like"/>
</dbReference>
<evidence type="ECO:0008006" key="4">
    <source>
        <dbReference type="Google" id="ProtNLM"/>
    </source>
</evidence>
<protein>
    <recommendedName>
        <fullName evidence="4">Phage protein</fullName>
    </recommendedName>
</protein>
<evidence type="ECO:0000313" key="2">
    <source>
        <dbReference type="EMBL" id="PDO83358.1"/>
    </source>
</evidence>
<sequence length="190" mass="21252">MKLTPIIAALRARCQIFENRVAGAAQFKNLPEAGKMKLPSAYVVPGDDSPGEQKSQTDYWQDLREGFSVIVFVSNGRDERGQWASYDVVHDIRNMLFKALLGWNPEERGEPITYDGGTLLDVNRYELTYQFDFVVDTELSDDDTRQPDDLDALSDLLTLSIDVDFIDPGEGPDGNIEHHTEINLPGTTGN</sequence>
<organism evidence="2 3">
    <name type="scientific">Kosakonia pseudosacchari</name>
    <dbReference type="NCBI Taxonomy" id="1646340"/>
    <lineage>
        <taxon>Bacteria</taxon>
        <taxon>Pseudomonadati</taxon>
        <taxon>Pseudomonadota</taxon>
        <taxon>Gammaproteobacteria</taxon>
        <taxon>Enterobacterales</taxon>
        <taxon>Enterobacteriaceae</taxon>
        <taxon>Kosakonia</taxon>
    </lineage>
</organism>
<accession>A0ABX4ILE7</accession>
<proteinExistence type="predicted"/>